<protein>
    <submittedName>
        <fullName evidence="1">Uncharacterized protein</fullName>
    </submittedName>
</protein>
<gene>
    <name evidence="1" type="ORF">METZ01_LOCUS117116</name>
</gene>
<reference evidence="1" key="1">
    <citation type="submission" date="2018-05" db="EMBL/GenBank/DDBJ databases">
        <authorList>
            <person name="Lanie J.A."/>
            <person name="Ng W.-L."/>
            <person name="Kazmierczak K.M."/>
            <person name="Andrzejewski T.M."/>
            <person name="Davidsen T.M."/>
            <person name="Wayne K.J."/>
            <person name="Tettelin H."/>
            <person name="Glass J.I."/>
            <person name="Rusch D."/>
            <person name="Podicherti R."/>
            <person name="Tsui H.-C.T."/>
            <person name="Winkler M.E."/>
        </authorList>
    </citation>
    <scope>NUCLEOTIDE SEQUENCE</scope>
</reference>
<proteinExistence type="predicted"/>
<name>A0A381XIC6_9ZZZZ</name>
<evidence type="ECO:0000313" key="1">
    <source>
        <dbReference type="EMBL" id="SVA64262.1"/>
    </source>
</evidence>
<organism evidence="1">
    <name type="scientific">marine metagenome</name>
    <dbReference type="NCBI Taxonomy" id="408172"/>
    <lineage>
        <taxon>unclassified sequences</taxon>
        <taxon>metagenomes</taxon>
        <taxon>ecological metagenomes</taxon>
    </lineage>
</organism>
<accession>A0A381XIC6</accession>
<dbReference type="AlphaFoldDB" id="A0A381XIC6"/>
<sequence length="30" mass="3587">MTKEILFQQALEFENIVVELPVISEFQFFP</sequence>
<dbReference type="EMBL" id="UINC01015224">
    <property type="protein sequence ID" value="SVA64262.1"/>
    <property type="molecule type" value="Genomic_DNA"/>
</dbReference>